<dbReference type="SMART" id="SM00355">
    <property type="entry name" value="ZnF_C2H2"/>
    <property type="match status" value="2"/>
</dbReference>
<dbReference type="PROSITE" id="PS00028">
    <property type="entry name" value="ZINC_FINGER_C2H2_1"/>
    <property type="match status" value="1"/>
</dbReference>
<name>A0A1L7XJ65_9HELO</name>
<dbReference type="EMBL" id="FJOG01000029">
    <property type="protein sequence ID" value="CZR65063.1"/>
    <property type="molecule type" value="Genomic_DNA"/>
</dbReference>
<dbReference type="InterPro" id="IPR056681">
    <property type="entry name" value="DUF7779"/>
</dbReference>
<dbReference type="PANTHER" id="PTHR35391:SF7">
    <property type="entry name" value="C2H2-TYPE DOMAIN-CONTAINING PROTEIN"/>
    <property type="match status" value="1"/>
</dbReference>
<feature type="region of interest" description="Disordered" evidence="2">
    <location>
        <begin position="263"/>
        <end position="288"/>
    </location>
</feature>
<dbReference type="STRING" id="576137.A0A1L7XJ65"/>
<dbReference type="InterPro" id="IPR013087">
    <property type="entry name" value="Znf_C2H2_type"/>
</dbReference>
<feature type="repeat" description="TPR" evidence="1">
    <location>
        <begin position="1240"/>
        <end position="1273"/>
    </location>
</feature>
<evidence type="ECO:0000256" key="2">
    <source>
        <dbReference type="SAM" id="MobiDB-lite"/>
    </source>
</evidence>
<feature type="region of interest" description="Disordered" evidence="2">
    <location>
        <begin position="585"/>
        <end position="617"/>
    </location>
</feature>
<gene>
    <name evidence="4" type="ORF">PAC_14963</name>
</gene>
<reference evidence="4 5" key="1">
    <citation type="submission" date="2016-03" db="EMBL/GenBank/DDBJ databases">
        <authorList>
            <person name="Ploux O."/>
        </authorList>
    </citation>
    <scope>NUCLEOTIDE SEQUENCE [LARGE SCALE GENOMIC DNA]</scope>
    <source>
        <strain evidence="4 5">UAMH 11012</strain>
    </source>
</reference>
<dbReference type="Pfam" id="PF25000">
    <property type="entry name" value="DUF7779"/>
    <property type="match status" value="1"/>
</dbReference>
<evidence type="ECO:0000256" key="1">
    <source>
        <dbReference type="PROSITE-ProRule" id="PRU00339"/>
    </source>
</evidence>
<evidence type="ECO:0000259" key="3">
    <source>
        <dbReference type="PROSITE" id="PS00028"/>
    </source>
</evidence>
<feature type="region of interest" description="Disordered" evidence="2">
    <location>
        <begin position="528"/>
        <end position="554"/>
    </location>
</feature>
<dbReference type="Gene3D" id="1.25.40.10">
    <property type="entry name" value="Tetratricopeptide repeat domain"/>
    <property type="match status" value="2"/>
</dbReference>
<evidence type="ECO:0000313" key="4">
    <source>
        <dbReference type="EMBL" id="CZR65063.1"/>
    </source>
</evidence>
<proteinExistence type="predicted"/>
<feature type="compositionally biased region" description="Acidic residues" evidence="2">
    <location>
        <begin position="528"/>
        <end position="538"/>
    </location>
</feature>
<dbReference type="InterPro" id="IPR002182">
    <property type="entry name" value="NB-ARC"/>
</dbReference>
<dbReference type="SUPFAM" id="SSF48452">
    <property type="entry name" value="TPR-like"/>
    <property type="match status" value="1"/>
</dbReference>
<dbReference type="Gene3D" id="3.40.50.300">
    <property type="entry name" value="P-loop containing nucleotide triphosphate hydrolases"/>
    <property type="match status" value="1"/>
</dbReference>
<keyword evidence="1" id="KW-0802">TPR repeat</keyword>
<dbReference type="Pfam" id="PF00931">
    <property type="entry name" value="NB-ARC"/>
    <property type="match status" value="1"/>
</dbReference>
<dbReference type="OrthoDB" id="6161812at2759"/>
<dbReference type="GO" id="GO:0043531">
    <property type="term" value="F:ADP binding"/>
    <property type="evidence" value="ECO:0007669"/>
    <property type="project" value="InterPro"/>
</dbReference>
<protein>
    <recommendedName>
        <fullName evidence="3">C2H2-type domain-containing protein</fullName>
    </recommendedName>
</protein>
<dbReference type="PROSITE" id="PS50005">
    <property type="entry name" value="TPR"/>
    <property type="match status" value="1"/>
</dbReference>
<dbReference type="PANTHER" id="PTHR35391">
    <property type="entry name" value="C2H2-TYPE DOMAIN-CONTAINING PROTEIN-RELATED"/>
    <property type="match status" value="1"/>
</dbReference>
<dbReference type="SUPFAM" id="SSF52540">
    <property type="entry name" value="P-loop containing nucleoside triphosphate hydrolases"/>
    <property type="match status" value="1"/>
</dbReference>
<dbReference type="Proteomes" id="UP000184330">
    <property type="component" value="Unassembled WGS sequence"/>
</dbReference>
<organism evidence="4 5">
    <name type="scientific">Phialocephala subalpina</name>
    <dbReference type="NCBI Taxonomy" id="576137"/>
    <lineage>
        <taxon>Eukaryota</taxon>
        <taxon>Fungi</taxon>
        <taxon>Dikarya</taxon>
        <taxon>Ascomycota</taxon>
        <taxon>Pezizomycotina</taxon>
        <taxon>Leotiomycetes</taxon>
        <taxon>Helotiales</taxon>
        <taxon>Mollisiaceae</taxon>
        <taxon>Phialocephala</taxon>
        <taxon>Phialocephala fortinii species complex</taxon>
    </lineage>
</organism>
<dbReference type="InterPro" id="IPR011990">
    <property type="entry name" value="TPR-like_helical_dom_sf"/>
</dbReference>
<feature type="domain" description="C2H2-type" evidence="3">
    <location>
        <begin position="403"/>
        <end position="424"/>
    </location>
</feature>
<evidence type="ECO:0000313" key="5">
    <source>
        <dbReference type="Proteomes" id="UP000184330"/>
    </source>
</evidence>
<accession>A0A1L7XJ65</accession>
<feature type="compositionally biased region" description="Polar residues" evidence="2">
    <location>
        <begin position="591"/>
        <end position="603"/>
    </location>
</feature>
<dbReference type="InterPro" id="IPR019734">
    <property type="entry name" value="TPR_rpt"/>
</dbReference>
<dbReference type="InterPro" id="IPR027417">
    <property type="entry name" value="P-loop_NTPase"/>
</dbReference>
<sequence>MAEPNLMYRALRPKQHHHRPQANPIAAIFETCRDSFERLCIVARRNSSQVISTSIEGQYGQFLTWGKDSGASNRSLGRALRKTKNLSGIVMELLRSLYSTLVRGMEKVQETAVVLDEEDAEAMMIGSFDASDPGLMLEDEKKENPKISMLIENIEGLLVCLMRVVPNVCDPFPLDEYTIDANPNDAVPDIEIATDMFPAATQVLITRLGCANWRRRKYLKALQEKRQPGISYSGMNSTSTPKRIKRSPLREVAVDAFNFQKPVLRKDSPPSRPPLRTIPSYLAPSTTAPSLDDDSVFSRLRMGHELVTTMSEAGVIVKPMTVPKPPVSWDKGGLFICPYCHDGVDIPNRIATEMDWEGHVFEDLEPYMCTFDTCLRPEKTYGERDEWFRHELESHRILRVWVCQSCDEEFDSAPACELHLQEKHSSICGPDEMADVCPLCAVKLGAEALKVHVAGHLEQLALASINGEESFEEDDSDEWESQKFDDNISEGRTKLEILNDFVEEQLGYILPEKKGSADTGAEETNLDFFGDSEGDSGDESLFGPSMKKGGDDGAERKVANYLSGHTSRQRREIGDFMRRSGSAKLSGREQYVQSSNDAPSSTGPLLPLRTSARPRDDDFVGRETDLANMYKILSVPGKICTISGTGGIGKTATAGEFTYRYESSYAYVFWTQSETRVGCEDTFSLIALALGLEADDRDQKQLIESSREFLETCDKRWLLVFDNVDSWEAIEEFIPVNMIKTQGSILITTRLPDLAPTPIPTNYFRINLKEMAMEESRSLLIQGMQSDLKFERTRFHPEWKVAGEIASLAGLPLAISHIVGYVKASKCSLAEFLELWNEWRRNNFSTRPPEASSNMALETIWNIGLSDLGSDALKLLKIMAFLDSDGIQRELLMNDHTAPALAFLRTNNAFRCRKMVTDLMDRRLISVKAQNNSQVFSIHRLLQHRLLQDLDDNPQEREMIFNMAFKLIRERLPRPSIDTSDPMKWNVFKEYVPHVLTIQRIFDEGLPSVQPFVRLAELFRDGGVHVWQRGVVYDALRLLNSAEVILNRLDCDEDKLRIDIHVATTLVVQYFGISHRTESRDRYSKILEIREKQLAAAIPGAVTRDDEVTLCDSQADYGTALLQFNRYEEAEIIYQKCKDKYKQWGSDDELAFEYAMFNHHLAFCRMYCHDFDNAISLSEKAVELVSRRTSQVQLILRYKFDLASIILQHGDANKSLEMQEQILQERLNLQGTSKATYFALQSYYAVGALYAHLGRLDEAELYMRTALSRAQERADKGFWPDAAVARTDFHLSKILIQNRKDGVEAEALATKARSVLSRLLPFDPLDRVAEEDELALFDHLQSVFGGRFVGTSLLKYLQ</sequence>
<keyword evidence="5" id="KW-1185">Reference proteome</keyword>